<dbReference type="AlphaFoldDB" id="A0A6G1KDD7"/>
<sequence>MQRISPDTGSQPHSSKLSNHTKPSLLPCTQRFGKFCFMWNSATCTEAIFTVILNNYPSPDIPASRQTIPNVPPAPCDIGDLSGKTAVTFVISSSKAPLRRALAAVSMGVWFEFMSIDRFLWLPCVPKLRYWQSFAESWTNEHDFCPDIISPYGL</sequence>
<dbReference type="OrthoDB" id="5282002at2759"/>
<dbReference type="EMBL" id="MU005769">
    <property type="protein sequence ID" value="KAF2710451.1"/>
    <property type="molecule type" value="Genomic_DNA"/>
</dbReference>
<protein>
    <submittedName>
        <fullName evidence="2">Uncharacterized protein</fullName>
    </submittedName>
</protein>
<proteinExistence type="predicted"/>
<accession>A0A6G1KDD7</accession>
<reference evidence="2" key="1">
    <citation type="journal article" date="2020" name="Stud. Mycol.">
        <title>101 Dothideomycetes genomes: a test case for predicting lifestyles and emergence of pathogens.</title>
        <authorList>
            <person name="Haridas S."/>
            <person name="Albert R."/>
            <person name="Binder M."/>
            <person name="Bloem J."/>
            <person name="Labutti K."/>
            <person name="Salamov A."/>
            <person name="Andreopoulos B."/>
            <person name="Baker S."/>
            <person name="Barry K."/>
            <person name="Bills G."/>
            <person name="Bluhm B."/>
            <person name="Cannon C."/>
            <person name="Castanera R."/>
            <person name="Culley D."/>
            <person name="Daum C."/>
            <person name="Ezra D."/>
            <person name="Gonzalez J."/>
            <person name="Henrissat B."/>
            <person name="Kuo A."/>
            <person name="Liang C."/>
            <person name="Lipzen A."/>
            <person name="Lutzoni F."/>
            <person name="Magnuson J."/>
            <person name="Mondo S."/>
            <person name="Nolan M."/>
            <person name="Ohm R."/>
            <person name="Pangilinan J."/>
            <person name="Park H.-J."/>
            <person name="Ramirez L."/>
            <person name="Alfaro M."/>
            <person name="Sun H."/>
            <person name="Tritt A."/>
            <person name="Yoshinaga Y."/>
            <person name="Zwiers L.-H."/>
            <person name="Turgeon B."/>
            <person name="Goodwin S."/>
            <person name="Spatafora J."/>
            <person name="Crous P."/>
            <person name="Grigoriev I."/>
        </authorList>
    </citation>
    <scope>NUCLEOTIDE SEQUENCE</scope>
    <source>
        <strain evidence="2">CBS 279.74</strain>
    </source>
</reference>
<evidence type="ECO:0000313" key="3">
    <source>
        <dbReference type="Proteomes" id="UP000799428"/>
    </source>
</evidence>
<keyword evidence="3" id="KW-1185">Reference proteome</keyword>
<evidence type="ECO:0000313" key="2">
    <source>
        <dbReference type="EMBL" id="KAF2710451.1"/>
    </source>
</evidence>
<dbReference type="Proteomes" id="UP000799428">
    <property type="component" value="Unassembled WGS sequence"/>
</dbReference>
<gene>
    <name evidence="2" type="ORF">K504DRAFT_533398</name>
</gene>
<organism evidence="2 3">
    <name type="scientific">Pleomassaria siparia CBS 279.74</name>
    <dbReference type="NCBI Taxonomy" id="1314801"/>
    <lineage>
        <taxon>Eukaryota</taxon>
        <taxon>Fungi</taxon>
        <taxon>Dikarya</taxon>
        <taxon>Ascomycota</taxon>
        <taxon>Pezizomycotina</taxon>
        <taxon>Dothideomycetes</taxon>
        <taxon>Pleosporomycetidae</taxon>
        <taxon>Pleosporales</taxon>
        <taxon>Pleomassariaceae</taxon>
        <taxon>Pleomassaria</taxon>
    </lineage>
</organism>
<evidence type="ECO:0000256" key="1">
    <source>
        <dbReference type="SAM" id="MobiDB-lite"/>
    </source>
</evidence>
<name>A0A6G1KDD7_9PLEO</name>
<feature type="region of interest" description="Disordered" evidence="1">
    <location>
        <begin position="1"/>
        <end position="21"/>
    </location>
</feature>